<organism evidence="2 3">
    <name type="scientific">Neolewinella agarilytica</name>
    <dbReference type="NCBI Taxonomy" id="478744"/>
    <lineage>
        <taxon>Bacteria</taxon>
        <taxon>Pseudomonadati</taxon>
        <taxon>Bacteroidota</taxon>
        <taxon>Saprospiria</taxon>
        <taxon>Saprospirales</taxon>
        <taxon>Lewinellaceae</taxon>
        <taxon>Neolewinella</taxon>
    </lineage>
</organism>
<keyword evidence="1" id="KW-0732">Signal</keyword>
<dbReference type="EMBL" id="FOFB01000009">
    <property type="protein sequence ID" value="SEQ41032.1"/>
    <property type="molecule type" value="Genomic_DNA"/>
</dbReference>
<keyword evidence="3" id="KW-1185">Reference proteome</keyword>
<evidence type="ECO:0000313" key="2">
    <source>
        <dbReference type="EMBL" id="SEQ41032.1"/>
    </source>
</evidence>
<evidence type="ECO:0008006" key="4">
    <source>
        <dbReference type="Google" id="ProtNLM"/>
    </source>
</evidence>
<dbReference type="AlphaFoldDB" id="A0A1H9FSW3"/>
<proteinExistence type="predicted"/>
<feature type="signal peptide" evidence="1">
    <location>
        <begin position="1"/>
        <end position="18"/>
    </location>
</feature>
<name>A0A1H9FSW3_9BACT</name>
<evidence type="ECO:0000313" key="3">
    <source>
        <dbReference type="Proteomes" id="UP000199021"/>
    </source>
</evidence>
<reference evidence="3" key="1">
    <citation type="submission" date="2016-10" db="EMBL/GenBank/DDBJ databases">
        <authorList>
            <person name="Varghese N."/>
            <person name="Submissions S."/>
        </authorList>
    </citation>
    <scope>NUCLEOTIDE SEQUENCE [LARGE SCALE GENOMIC DNA]</scope>
    <source>
        <strain evidence="3">DSM 24740</strain>
    </source>
</reference>
<accession>A0A1H9FSW3</accession>
<feature type="chain" id="PRO_5011542803" description="Outer membrane protein beta-barrel domain-containing protein" evidence="1">
    <location>
        <begin position="19"/>
        <end position="376"/>
    </location>
</feature>
<dbReference type="Proteomes" id="UP000199021">
    <property type="component" value="Unassembled WGS sequence"/>
</dbReference>
<evidence type="ECO:0000256" key="1">
    <source>
        <dbReference type="SAM" id="SignalP"/>
    </source>
</evidence>
<protein>
    <recommendedName>
        <fullName evidence="4">Outer membrane protein beta-barrel domain-containing protein</fullName>
    </recommendedName>
</protein>
<gene>
    <name evidence="2" type="ORF">SAMN05444359_10990</name>
</gene>
<dbReference type="InParanoid" id="A0A1H9FSW3"/>
<sequence>MRIPFFMFLLLFSYSLFSQVNDFRKGTVVLQDGSELTGYLNLDGRQTNSKRIRFRSSPNSTEEKTLTPRQIKEAHFLESGRLFRPITHTISSIETKEKRQTQRIAEVLIEGSYVLYVLDRFPDEYYKNKSKITDKTYYLSDGNAFHPLLVEERAVSGTEFNLVESFRGGLKYFFKDWPEAAQKIAKVRYTDADMKRLFREYFLFKGDVLEPITKNQSVATDRAKLGVRLLGSDFSRFLDSENTQLGGGAGIYWQNDNFVSANAFSVEIGFEFLTMKYDDSQPNQSIYEAVKIYRLPISGEFYFTRQGLVKPRAVLYGTLGILNASFRNGANNSRTNTSFGLGIGGDIKAFIADLRWESQTGFLLGVGYRYSLSKEG</sequence>